<evidence type="ECO:0000256" key="6">
    <source>
        <dbReference type="PROSITE-ProRule" id="PRU00169"/>
    </source>
</evidence>
<sequence>MKAKVLLLEDDVALQEIIAECLEEEGYFVVCCDNGLEAANKAYEMDFDILLLDVMVAGQNGFKALREIRESGKDTPAIFITALNSLKDLEVGFKSGCDDYLRKPFELSELLLRIEAQLKRKGKNTLFDFGNGYCFDSKTEILYFENKIQKMPSKERELLKLLLKHNGEFVSLEQIYSVLWGYDEEPSELSLRVYIKNLRHIVGKDNILTRRGEGYCYKRA</sequence>
<dbReference type="Pfam" id="PF00486">
    <property type="entry name" value="Trans_reg_C"/>
    <property type="match status" value="1"/>
</dbReference>
<dbReference type="InterPro" id="IPR036388">
    <property type="entry name" value="WH-like_DNA-bd_sf"/>
</dbReference>
<evidence type="ECO:0000256" key="7">
    <source>
        <dbReference type="PROSITE-ProRule" id="PRU01091"/>
    </source>
</evidence>
<evidence type="ECO:0000313" key="11">
    <source>
        <dbReference type="Proteomes" id="UP000233350"/>
    </source>
</evidence>
<evidence type="ECO:0000259" key="9">
    <source>
        <dbReference type="PROSITE" id="PS51755"/>
    </source>
</evidence>
<keyword evidence="4 7" id="KW-0238">DNA-binding</keyword>
<feature type="modified residue" description="4-aspartylphosphate" evidence="6">
    <location>
        <position position="53"/>
    </location>
</feature>
<feature type="domain" description="Response regulatory" evidence="8">
    <location>
        <begin position="4"/>
        <end position="118"/>
    </location>
</feature>
<dbReference type="Gene3D" id="1.10.10.10">
    <property type="entry name" value="Winged helix-like DNA-binding domain superfamily/Winged helix DNA-binding domain"/>
    <property type="match status" value="1"/>
</dbReference>
<dbReference type="GeneID" id="97289398"/>
<dbReference type="PANTHER" id="PTHR48111">
    <property type="entry name" value="REGULATOR OF RPOS"/>
    <property type="match status" value="1"/>
</dbReference>
<evidence type="ECO:0000256" key="2">
    <source>
        <dbReference type="ARBA" id="ARBA00023012"/>
    </source>
</evidence>
<dbReference type="GO" id="GO:0005829">
    <property type="term" value="C:cytosol"/>
    <property type="evidence" value="ECO:0007669"/>
    <property type="project" value="TreeGrafter"/>
</dbReference>
<gene>
    <name evidence="10" type="ORF">BCM31_00015</name>
</gene>
<dbReference type="CDD" id="cd17574">
    <property type="entry name" value="REC_OmpR"/>
    <property type="match status" value="1"/>
</dbReference>
<evidence type="ECO:0000256" key="4">
    <source>
        <dbReference type="ARBA" id="ARBA00023125"/>
    </source>
</evidence>
<keyword evidence="11" id="KW-1185">Reference proteome</keyword>
<dbReference type="PROSITE" id="PS50110">
    <property type="entry name" value="RESPONSE_REGULATORY"/>
    <property type="match status" value="1"/>
</dbReference>
<dbReference type="SUPFAM" id="SSF46894">
    <property type="entry name" value="C-terminal effector domain of the bipartite response regulators"/>
    <property type="match status" value="1"/>
</dbReference>
<dbReference type="EMBL" id="MBPK01000044">
    <property type="protein sequence ID" value="PKT80069.1"/>
    <property type="molecule type" value="Genomic_DNA"/>
</dbReference>
<protein>
    <submittedName>
        <fullName evidence="10">Two-component system response regulator</fullName>
    </submittedName>
</protein>
<dbReference type="InterPro" id="IPR001867">
    <property type="entry name" value="OmpR/PhoB-type_DNA-bd"/>
</dbReference>
<name>A0A2N3PHM9_9HELI</name>
<evidence type="ECO:0000256" key="5">
    <source>
        <dbReference type="ARBA" id="ARBA00023163"/>
    </source>
</evidence>
<dbReference type="PANTHER" id="PTHR48111:SF1">
    <property type="entry name" value="TWO-COMPONENT RESPONSE REGULATOR ORR33"/>
    <property type="match status" value="1"/>
</dbReference>
<dbReference type="GO" id="GO:0032993">
    <property type="term" value="C:protein-DNA complex"/>
    <property type="evidence" value="ECO:0007669"/>
    <property type="project" value="TreeGrafter"/>
</dbReference>
<keyword evidence="1 6" id="KW-0597">Phosphoprotein</keyword>
<keyword evidence="2" id="KW-0902">Two-component regulatory system</keyword>
<dbReference type="InterPro" id="IPR016032">
    <property type="entry name" value="Sig_transdc_resp-reg_C-effctor"/>
</dbReference>
<accession>A0A2N3PHM9</accession>
<dbReference type="AlphaFoldDB" id="A0A2N3PHM9"/>
<dbReference type="GO" id="GO:0006355">
    <property type="term" value="P:regulation of DNA-templated transcription"/>
    <property type="evidence" value="ECO:0007669"/>
    <property type="project" value="InterPro"/>
</dbReference>
<feature type="domain" description="OmpR/PhoB-type" evidence="9">
    <location>
        <begin position="124"/>
        <end position="219"/>
    </location>
</feature>
<reference evidence="10 11" key="1">
    <citation type="submission" date="2016-07" db="EMBL/GenBank/DDBJ databases">
        <title>Detection of Helicobacter winghamensis from caecal content of red fox (Vulpes vulpes).</title>
        <authorList>
            <person name="Zanoni R.G."/>
            <person name="Florio D."/>
            <person name="Caffara M."/>
            <person name="Renzi M."/>
            <person name="Parisi A."/>
            <person name="Pasquali F."/>
            <person name="Manfreda G."/>
        </authorList>
    </citation>
    <scope>NUCLEOTIDE SEQUENCE [LARGE SCALE GENOMIC DNA]</scope>
    <source>
        <strain evidence="10 11">295_13</strain>
    </source>
</reference>
<dbReference type="SUPFAM" id="SSF52172">
    <property type="entry name" value="CheY-like"/>
    <property type="match status" value="1"/>
</dbReference>
<dbReference type="Proteomes" id="UP000233350">
    <property type="component" value="Unassembled WGS sequence"/>
</dbReference>
<dbReference type="OrthoDB" id="8912111at2"/>
<evidence type="ECO:0000256" key="1">
    <source>
        <dbReference type="ARBA" id="ARBA00022553"/>
    </source>
</evidence>
<comment type="caution">
    <text evidence="10">The sequence shown here is derived from an EMBL/GenBank/DDBJ whole genome shotgun (WGS) entry which is preliminary data.</text>
</comment>
<dbReference type="GO" id="GO:0000976">
    <property type="term" value="F:transcription cis-regulatory region binding"/>
    <property type="evidence" value="ECO:0007669"/>
    <property type="project" value="TreeGrafter"/>
</dbReference>
<evidence type="ECO:0000256" key="3">
    <source>
        <dbReference type="ARBA" id="ARBA00023015"/>
    </source>
</evidence>
<dbReference type="PROSITE" id="PS51755">
    <property type="entry name" value="OMPR_PHOB"/>
    <property type="match status" value="1"/>
</dbReference>
<dbReference type="CDD" id="cd00383">
    <property type="entry name" value="trans_reg_C"/>
    <property type="match status" value="1"/>
</dbReference>
<dbReference type="InterPro" id="IPR039420">
    <property type="entry name" value="WalR-like"/>
</dbReference>
<dbReference type="STRING" id="556267.HWAG_00296"/>
<dbReference type="InterPro" id="IPR011006">
    <property type="entry name" value="CheY-like_superfamily"/>
</dbReference>
<organism evidence="10 11">
    <name type="scientific">Helicobacter winghamensis</name>
    <dbReference type="NCBI Taxonomy" id="157268"/>
    <lineage>
        <taxon>Bacteria</taxon>
        <taxon>Pseudomonadati</taxon>
        <taxon>Campylobacterota</taxon>
        <taxon>Epsilonproteobacteria</taxon>
        <taxon>Campylobacterales</taxon>
        <taxon>Helicobacteraceae</taxon>
        <taxon>Helicobacter</taxon>
    </lineage>
</organism>
<feature type="DNA-binding region" description="OmpR/PhoB-type" evidence="7">
    <location>
        <begin position="124"/>
        <end position="219"/>
    </location>
</feature>
<dbReference type="Gene3D" id="3.40.50.2300">
    <property type="match status" value="1"/>
</dbReference>
<dbReference type="Pfam" id="PF00072">
    <property type="entry name" value="Response_reg"/>
    <property type="match status" value="1"/>
</dbReference>
<keyword evidence="3" id="KW-0805">Transcription regulation</keyword>
<keyword evidence="5" id="KW-0804">Transcription</keyword>
<dbReference type="SMART" id="SM00448">
    <property type="entry name" value="REC"/>
    <property type="match status" value="1"/>
</dbReference>
<dbReference type="SMART" id="SM00862">
    <property type="entry name" value="Trans_reg_C"/>
    <property type="match status" value="1"/>
</dbReference>
<dbReference type="GO" id="GO:0000156">
    <property type="term" value="F:phosphorelay response regulator activity"/>
    <property type="evidence" value="ECO:0007669"/>
    <property type="project" value="TreeGrafter"/>
</dbReference>
<dbReference type="InterPro" id="IPR001789">
    <property type="entry name" value="Sig_transdc_resp-reg_receiver"/>
</dbReference>
<evidence type="ECO:0000259" key="8">
    <source>
        <dbReference type="PROSITE" id="PS50110"/>
    </source>
</evidence>
<evidence type="ECO:0000313" key="10">
    <source>
        <dbReference type="EMBL" id="PKT80069.1"/>
    </source>
</evidence>
<dbReference type="RefSeq" id="WP_006801988.1">
    <property type="nucleotide sequence ID" value="NZ_CABKOI010000021.1"/>
</dbReference>
<proteinExistence type="predicted"/>